<reference evidence="3" key="1">
    <citation type="journal article" date="2019" name="Int. J. Syst. Evol. Microbiol.">
        <title>The Global Catalogue of Microorganisms (GCM) 10K type strain sequencing project: providing services to taxonomists for standard genome sequencing and annotation.</title>
        <authorList>
            <consortium name="The Broad Institute Genomics Platform"/>
            <consortium name="The Broad Institute Genome Sequencing Center for Infectious Disease"/>
            <person name="Wu L."/>
            <person name="Ma J."/>
        </authorList>
    </citation>
    <scope>NUCLEOTIDE SEQUENCE [LARGE SCALE GENOMIC DNA]</scope>
    <source>
        <strain evidence="3">JCM 4816</strain>
    </source>
</reference>
<keyword evidence="3" id="KW-1185">Reference proteome</keyword>
<comment type="caution">
    <text evidence="2">The sequence shown here is derived from an EMBL/GenBank/DDBJ whole genome shotgun (WGS) entry which is preliminary data.</text>
</comment>
<proteinExistence type="predicted"/>
<sequence>MTRTTRRATVVAIGLGIALSATGCAGGSSGGSGSGSSGGNVTLTVWENAQPGPGAVYWTNAAKAYHALHPNVTIKIQQVQ</sequence>
<evidence type="ECO:0000313" key="2">
    <source>
        <dbReference type="EMBL" id="MFC5911738.1"/>
    </source>
</evidence>
<feature type="chain" id="PRO_5045928463" evidence="1">
    <location>
        <begin position="24"/>
        <end position="80"/>
    </location>
</feature>
<evidence type="ECO:0000313" key="3">
    <source>
        <dbReference type="Proteomes" id="UP001596174"/>
    </source>
</evidence>
<feature type="signal peptide" evidence="1">
    <location>
        <begin position="1"/>
        <end position="23"/>
    </location>
</feature>
<feature type="non-terminal residue" evidence="2">
    <location>
        <position position="80"/>
    </location>
</feature>
<protein>
    <submittedName>
        <fullName evidence="2">Sugar ABC transporter substrate-binding protein</fullName>
    </submittedName>
</protein>
<keyword evidence="1" id="KW-0732">Signal</keyword>
<dbReference type="Proteomes" id="UP001596174">
    <property type="component" value="Unassembled WGS sequence"/>
</dbReference>
<dbReference type="SUPFAM" id="SSF53850">
    <property type="entry name" value="Periplasmic binding protein-like II"/>
    <property type="match status" value="1"/>
</dbReference>
<organism evidence="2 3">
    <name type="scientific">Streptacidiphilus monticola</name>
    <dbReference type="NCBI Taxonomy" id="2161674"/>
    <lineage>
        <taxon>Bacteria</taxon>
        <taxon>Bacillati</taxon>
        <taxon>Actinomycetota</taxon>
        <taxon>Actinomycetes</taxon>
        <taxon>Kitasatosporales</taxon>
        <taxon>Streptomycetaceae</taxon>
        <taxon>Streptacidiphilus</taxon>
    </lineage>
</organism>
<dbReference type="EMBL" id="JBHSQJ010000238">
    <property type="protein sequence ID" value="MFC5911738.1"/>
    <property type="molecule type" value="Genomic_DNA"/>
</dbReference>
<evidence type="ECO:0000256" key="1">
    <source>
        <dbReference type="SAM" id="SignalP"/>
    </source>
</evidence>
<accession>A0ABW1GCH4</accession>
<dbReference type="PROSITE" id="PS51257">
    <property type="entry name" value="PROKAR_LIPOPROTEIN"/>
    <property type="match status" value="1"/>
</dbReference>
<dbReference type="Gene3D" id="3.40.190.10">
    <property type="entry name" value="Periplasmic binding protein-like II"/>
    <property type="match status" value="1"/>
</dbReference>
<name>A0ABW1GCH4_9ACTN</name>
<gene>
    <name evidence="2" type="ORF">ACFP3V_31600</name>
</gene>